<dbReference type="Proteomes" id="UP000008281">
    <property type="component" value="Unassembled WGS sequence"/>
</dbReference>
<evidence type="ECO:0000256" key="5">
    <source>
        <dbReference type="ARBA" id="ARBA00023136"/>
    </source>
</evidence>
<dbReference type="EMBL" id="DS268421">
    <property type="protein sequence ID" value="EFO88907.1"/>
    <property type="molecule type" value="Genomic_DNA"/>
</dbReference>
<dbReference type="HOGENOM" id="CLU_384153_0_0_1"/>
<dbReference type="OrthoDB" id="5856087at2759"/>
<feature type="transmembrane region" description="Helical" evidence="6">
    <location>
        <begin position="259"/>
        <end position="282"/>
    </location>
</feature>
<feature type="transmembrane region" description="Helical" evidence="6">
    <location>
        <begin position="496"/>
        <end position="518"/>
    </location>
</feature>
<feature type="transmembrane region" description="Helical" evidence="6">
    <location>
        <begin position="124"/>
        <end position="149"/>
    </location>
</feature>
<feature type="transmembrane region" description="Helical" evidence="6">
    <location>
        <begin position="555"/>
        <end position="576"/>
    </location>
</feature>
<feature type="transmembrane region" description="Helical" evidence="6">
    <location>
        <begin position="288"/>
        <end position="311"/>
    </location>
</feature>
<evidence type="ECO:0000256" key="6">
    <source>
        <dbReference type="SAM" id="Phobius"/>
    </source>
</evidence>
<proteinExistence type="inferred from homology"/>
<dbReference type="PANTHER" id="PTHR47757:SF1">
    <property type="entry name" value="SERPENTINE RECEPTOR, CLASS E (EPSILON)"/>
    <property type="match status" value="1"/>
</dbReference>
<evidence type="ECO:0000256" key="2">
    <source>
        <dbReference type="ARBA" id="ARBA00006803"/>
    </source>
</evidence>
<keyword evidence="5 6" id="KW-0472">Membrane</keyword>
<accession>E3M156</accession>
<dbReference type="GO" id="GO:0016020">
    <property type="term" value="C:membrane"/>
    <property type="evidence" value="ECO:0007669"/>
    <property type="project" value="UniProtKB-SubCell"/>
</dbReference>
<keyword evidence="3 6" id="KW-0812">Transmembrane</keyword>
<feature type="transmembrane region" description="Helical" evidence="6">
    <location>
        <begin position="620"/>
        <end position="642"/>
    </location>
</feature>
<keyword evidence="4 6" id="KW-1133">Transmembrane helix</keyword>
<dbReference type="InParanoid" id="E3M156"/>
<dbReference type="PANTHER" id="PTHR47757">
    <property type="entry name" value="SERPENTINE RECEPTOR, CLASS E (EPSILON)-RELATED"/>
    <property type="match status" value="1"/>
</dbReference>
<evidence type="ECO:0000256" key="3">
    <source>
        <dbReference type="ARBA" id="ARBA00022692"/>
    </source>
</evidence>
<sequence>MIVSFQNSSGLLWLPVYSINDRVHESSFYLFLAIFQMFIYCCTGYVIVKTCSIFLRIKIFHENINLLMAWFLCQWFEAILAKLAIMPYQTGLIQVGGDPSRAYFCWWTRERSEMLIVKDKNEIWSLYISSCFLWHYIYSAMFAPIIVGVERLCATYYIQDYENIRRRHIPILLILVANIITIPYAYFVINNQIPFLVAYAQCVLNASIVFFGYLISWKINVIWRNRMDAERIEDHSRYSLARKFQVGENIRYLLLARRLVIAVVIYLSISLIILAILVFGEVQGYDILFVYVLDNVILSAALVVSITWIFCSSSWKEAFLKGIPCLRRFRKRSVTRPRFTPNLSEVPEGEVYFIQLKNAWMIVTFQNSSETLWIPVYSLNDKIHKSSVYLVFAVFQIILYIFTGYVVIRACSIFLTVKIFHENKSILMVWFLIQWFEGIIAKMFILPYQTGVIIIGTDPNREYYGWWTENQNDMVLVQNFQKVIPLFLSSWVFWHYVYSMIFSLVALALERFCATYFIEDYENVRRRYIPYLLIVFTNLITIPYSYLIVNNMIPFWIAFAQCVVNGSFVFFGYLAFWRINVHLKNRIVRRRMHKKQEYSLTRKFQIEENIRSFKLAIKMVFAAVIYLSISLIILLCLIFELFQGYEHIFVHIFDNIVLAAALILSLTLLSCSSSWSESFIRGLPIIGRYRSPRVGHFNFPPETSISESDVYFKQLKHAWL</sequence>
<evidence type="ECO:0000313" key="7">
    <source>
        <dbReference type="EMBL" id="EFO88907.1"/>
    </source>
</evidence>
<keyword evidence="8" id="KW-1185">Reference proteome</keyword>
<evidence type="ECO:0000256" key="4">
    <source>
        <dbReference type="ARBA" id="ARBA00022989"/>
    </source>
</evidence>
<comment type="subcellular location">
    <subcellularLocation>
        <location evidence="1">Membrane</location>
        <topology evidence="1">Multi-pass membrane protein</topology>
    </subcellularLocation>
</comment>
<comment type="similarity">
    <text evidence="2">Belongs to the nematode receptor-like protein sre family.</text>
</comment>
<organism evidence="8">
    <name type="scientific">Caenorhabditis remanei</name>
    <name type="common">Caenorhabditis vulgaris</name>
    <dbReference type="NCBI Taxonomy" id="31234"/>
    <lineage>
        <taxon>Eukaryota</taxon>
        <taxon>Metazoa</taxon>
        <taxon>Ecdysozoa</taxon>
        <taxon>Nematoda</taxon>
        <taxon>Chromadorea</taxon>
        <taxon>Rhabditida</taxon>
        <taxon>Rhabditina</taxon>
        <taxon>Rhabditomorpha</taxon>
        <taxon>Rhabditoidea</taxon>
        <taxon>Rhabditidae</taxon>
        <taxon>Peloderinae</taxon>
        <taxon>Caenorhabditis</taxon>
    </lineage>
</organism>
<dbReference type="GO" id="GO:0007606">
    <property type="term" value="P:sensory perception of chemical stimulus"/>
    <property type="evidence" value="ECO:0007669"/>
    <property type="project" value="InterPro"/>
</dbReference>
<feature type="transmembrane region" description="Helical" evidence="6">
    <location>
        <begin position="388"/>
        <end position="408"/>
    </location>
</feature>
<protein>
    <submittedName>
        <fullName evidence="7">CRE-SRE-42 protein</fullName>
    </submittedName>
</protein>
<gene>
    <name evidence="7" type="primary">Cre-sre-42</name>
    <name evidence="7" type="ORF">CRE_06466</name>
</gene>
<dbReference type="AlphaFoldDB" id="E3M156"/>
<dbReference type="InterPro" id="IPR053365">
    <property type="entry name" value="Nematode_rcpt-like"/>
</dbReference>
<dbReference type="FunCoup" id="E3M156">
    <property type="interactions" value="7"/>
</dbReference>
<evidence type="ECO:0000313" key="8">
    <source>
        <dbReference type="Proteomes" id="UP000008281"/>
    </source>
</evidence>
<evidence type="ECO:0000256" key="1">
    <source>
        <dbReference type="ARBA" id="ARBA00004141"/>
    </source>
</evidence>
<feature type="transmembrane region" description="Helical" evidence="6">
    <location>
        <begin position="530"/>
        <end position="549"/>
    </location>
</feature>
<reference evidence="7" key="1">
    <citation type="submission" date="2007-07" db="EMBL/GenBank/DDBJ databases">
        <title>PCAP assembly of the Caenorhabditis remanei genome.</title>
        <authorList>
            <consortium name="The Caenorhabditis remanei Sequencing Consortium"/>
            <person name="Wilson R.K."/>
        </authorList>
    </citation>
    <scope>NUCLEOTIDE SEQUENCE [LARGE SCALE GENOMIC DNA]</scope>
    <source>
        <strain evidence="7">PB4641</strain>
    </source>
</reference>
<dbReference type="OMA" id="NDRVHES"/>
<feature type="transmembrane region" description="Helical" evidence="6">
    <location>
        <begin position="28"/>
        <end position="48"/>
    </location>
</feature>
<feature type="transmembrane region" description="Helical" evidence="6">
    <location>
        <begin position="195"/>
        <end position="217"/>
    </location>
</feature>
<dbReference type="eggNOG" id="ENOG502TFKR">
    <property type="taxonomic scope" value="Eukaryota"/>
</dbReference>
<feature type="transmembrane region" description="Helical" evidence="6">
    <location>
        <begin position="169"/>
        <end position="189"/>
    </location>
</feature>
<name>E3M156_CAERE</name>
<dbReference type="InterPro" id="IPR004151">
    <property type="entry name" value="7TM_GPCR_serpentine_rcpt_Sre"/>
</dbReference>
<feature type="transmembrane region" description="Helical" evidence="6">
    <location>
        <begin position="648"/>
        <end position="671"/>
    </location>
</feature>
<dbReference type="Pfam" id="PF03125">
    <property type="entry name" value="Sre"/>
    <property type="match status" value="2"/>
</dbReference>